<sequence>MHEITALLPCGIFVMDAESRFVSVNPFACELTGYHADELIGKRMDILLSVASRIYFQTHIYPLVTLYNSANELYVTIQTRQRVPIPVLLNAAAHTHEGQLLIYFTFIPVHQRRLYEKEILAAKKAAEDALLRNDELLKLQQRLEQHQAEQDRQLSQLQQRNNELEQFSKIITHDLQEPLRKINVFAGLLDNEQPDALTSMGNTALTGIGKASSRLRTLIGDLQLYFTLTSQQAEIESIDLQPVIEDISQEYESMGVHFDLKPLPTVVGNREGLTSLFRHLVDNAVKFRQVGDTPAMVRVSGTVVGHNSFRTTPDKYNYVDYARITVSDNGIGFDNQQRDEVFRILKKLHPRTPGMGLGLAVSKKIVELHNGQISAESAVGKGTKITVLLPIA</sequence>
<comment type="caution">
    <text evidence="9">The sequence shown here is derived from an EMBL/GenBank/DDBJ whole genome shotgun (WGS) entry which is preliminary data.</text>
</comment>
<dbReference type="InterPro" id="IPR000014">
    <property type="entry name" value="PAS"/>
</dbReference>
<dbReference type="NCBIfam" id="TIGR00229">
    <property type="entry name" value="sensory_box"/>
    <property type="match status" value="1"/>
</dbReference>
<dbReference type="PANTHER" id="PTHR42878">
    <property type="entry name" value="TWO-COMPONENT HISTIDINE KINASE"/>
    <property type="match status" value="1"/>
</dbReference>
<dbReference type="InterPro" id="IPR003594">
    <property type="entry name" value="HATPase_dom"/>
</dbReference>
<dbReference type="InterPro" id="IPR035965">
    <property type="entry name" value="PAS-like_dom_sf"/>
</dbReference>
<evidence type="ECO:0000259" key="8">
    <source>
        <dbReference type="PROSITE" id="PS50112"/>
    </source>
</evidence>
<dbReference type="Pfam" id="PF02518">
    <property type="entry name" value="HATPase_c"/>
    <property type="match status" value="1"/>
</dbReference>
<proteinExistence type="predicted"/>
<dbReference type="Gene3D" id="3.30.450.20">
    <property type="entry name" value="PAS domain"/>
    <property type="match status" value="1"/>
</dbReference>
<comment type="catalytic activity">
    <reaction evidence="1">
        <text>ATP + protein L-histidine = ADP + protein N-phospho-L-histidine.</text>
        <dbReference type="EC" id="2.7.13.3"/>
    </reaction>
</comment>
<evidence type="ECO:0000256" key="2">
    <source>
        <dbReference type="ARBA" id="ARBA00012438"/>
    </source>
</evidence>
<keyword evidence="5" id="KW-0472">Membrane</keyword>
<evidence type="ECO:0000256" key="4">
    <source>
        <dbReference type="ARBA" id="ARBA00022777"/>
    </source>
</evidence>
<dbReference type="GO" id="GO:0006355">
    <property type="term" value="P:regulation of DNA-templated transcription"/>
    <property type="evidence" value="ECO:0007669"/>
    <property type="project" value="InterPro"/>
</dbReference>
<dbReference type="Proteomes" id="UP000664034">
    <property type="component" value="Unassembled WGS sequence"/>
</dbReference>
<dbReference type="PROSITE" id="PS50112">
    <property type="entry name" value="PAS"/>
    <property type="match status" value="1"/>
</dbReference>
<gene>
    <name evidence="9" type="ORF">J2I47_10660</name>
</gene>
<evidence type="ECO:0000256" key="6">
    <source>
        <dbReference type="SAM" id="Coils"/>
    </source>
</evidence>
<dbReference type="PROSITE" id="PS50109">
    <property type="entry name" value="HIS_KIN"/>
    <property type="match status" value="1"/>
</dbReference>
<dbReference type="Pfam" id="PF00989">
    <property type="entry name" value="PAS"/>
    <property type="match status" value="1"/>
</dbReference>
<dbReference type="PANTHER" id="PTHR42878:SF15">
    <property type="entry name" value="BACTERIOPHYTOCHROME"/>
    <property type="match status" value="1"/>
</dbReference>
<evidence type="ECO:0000259" key="7">
    <source>
        <dbReference type="PROSITE" id="PS50109"/>
    </source>
</evidence>
<reference evidence="9" key="1">
    <citation type="submission" date="2021-03" db="EMBL/GenBank/DDBJ databases">
        <title>Fibrella sp. HMF5335 genome sequencing and assembly.</title>
        <authorList>
            <person name="Kang H."/>
            <person name="Kim H."/>
            <person name="Bae S."/>
            <person name="Joh K."/>
        </authorList>
    </citation>
    <scope>NUCLEOTIDE SEQUENCE</scope>
    <source>
        <strain evidence="9">HMF5335</strain>
    </source>
</reference>
<dbReference type="InterPro" id="IPR004358">
    <property type="entry name" value="Sig_transdc_His_kin-like_C"/>
</dbReference>
<feature type="domain" description="Histidine kinase" evidence="7">
    <location>
        <begin position="170"/>
        <end position="392"/>
    </location>
</feature>
<dbReference type="CDD" id="cd00130">
    <property type="entry name" value="PAS"/>
    <property type="match status" value="1"/>
</dbReference>
<dbReference type="SMART" id="SM00387">
    <property type="entry name" value="HATPase_c"/>
    <property type="match status" value="1"/>
</dbReference>
<dbReference type="InterPro" id="IPR013767">
    <property type="entry name" value="PAS_fold"/>
</dbReference>
<dbReference type="GO" id="GO:0000156">
    <property type="term" value="F:phosphorelay response regulator activity"/>
    <property type="evidence" value="ECO:0007669"/>
    <property type="project" value="TreeGrafter"/>
</dbReference>
<dbReference type="InterPro" id="IPR050351">
    <property type="entry name" value="BphY/WalK/GraS-like"/>
</dbReference>
<dbReference type="PRINTS" id="PR00344">
    <property type="entry name" value="BCTRLSENSOR"/>
</dbReference>
<dbReference type="GO" id="GO:0000155">
    <property type="term" value="F:phosphorelay sensor kinase activity"/>
    <property type="evidence" value="ECO:0007669"/>
    <property type="project" value="InterPro"/>
</dbReference>
<dbReference type="SUPFAM" id="SSF55785">
    <property type="entry name" value="PYP-like sensor domain (PAS domain)"/>
    <property type="match status" value="1"/>
</dbReference>
<dbReference type="SUPFAM" id="SSF55874">
    <property type="entry name" value="ATPase domain of HSP90 chaperone/DNA topoisomerase II/histidine kinase"/>
    <property type="match status" value="1"/>
</dbReference>
<dbReference type="InterPro" id="IPR036890">
    <property type="entry name" value="HATPase_C_sf"/>
</dbReference>
<feature type="domain" description="PAS" evidence="8">
    <location>
        <begin position="1"/>
        <end position="42"/>
    </location>
</feature>
<dbReference type="AlphaFoldDB" id="A0A939GES2"/>
<keyword evidence="6" id="KW-0175">Coiled coil</keyword>
<protein>
    <recommendedName>
        <fullName evidence="2">histidine kinase</fullName>
        <ecNumber evidence="2">2.7.13.3</ecNumber>
    </recommendedName>
</protein>
<dbReference type="GO" id="GO:0007234">
    <property type="term" value="P:osmosensory signaling via phosphorelay pathway"/>
    <property type="evidence" value="ECO:0007669"/>
    <property type="project" value="TreeGrafter"/>
</dbReference>
<dbReference type="EMBL" id="JAFMYV010000004">
    <property type="protein sequence ID" value="MBO0937006.1"/>
    <property type="molecule type" value="Genomic_DNA"/>
</dbReference>
<evidence type="ECO:0000256" key="5">
    <source>
        <dbReference type="ARBA" id="ARBA00023136"/>
    </source>
</evidence>
<dbReference type="InterPro" id="IPR036097">
    <property type="entry name" value="HisK_dim/P_sf"/>
</dbReference>
<accession>A0A939GES2</accession>
<dbReference type="EC" id="2.7.13.3" evidence="2"/>
<evidence type="ECO:0000313" key="10">
    <source>
        <dbReference type="Proteomes" id="UP000664034"/>
    </source>
</evidence>
<feature type="coiled-coil region" evidence="6">
    <location>
        <begin position="136"/>
        <end position="167"/>
    </location>
</feature>
<dbReference type="Gene3D" id="1.10.287.130">
    <property type="match status" value="1"/>
</dbReference>
<name>A0A939GES2_9BACT</name>
<dbReference type="InterPro" id="IPR005467">
    <property type="entry name" value="His_kinase_dom"/>
</dbReference>
<dbReference type="GO" id="GO:0016020">
    <property type="term" value="C:membrane"/>
    <property type="evidence" value="ECO:0007669"/>
    <property type="project" value="UniProtKB-SubCell"/>
</dbReference>
<dbReference type="Gene3D" id="3.30.565.10">
    <property type="entry name" value="Histidine kinase-like ATPase, C-terminal domain"/>
    <property type="match status" value="1"/>
</dbReference>
<organism evidence="9 10">
    <name type="scientific">Fibrella rubiginis</name>
    <dbReference type="NCBI Taxonomy" id="2817060"/>
    <lineage>
        <taxon>Bacteria</taxon>
        <taxon>Pseudomonadati</taxon>
        <taxon>Bacteroidota</taxon>
        <taxon>Cytophagia</taxon>
        <taxon>Cytophagales</taxon>
        <taxon>Spirosomataceae</taxon>
        <taxon>Fibrella</taxon>
    </lineage>
</organism>
<evidence type="ECO:0000256" key="1">
    <source>
        <dbReference type="ARBA" id="ARBA00000085"/>
    </source>
</evidence>
<dbReference type="GO" id="GO:0030295">
    <property type="term" value="F:protein kinase activator activity"/>
    <property type="evidence" value="ECO:0007669"/>
    <property type="project" value="TreeGrafter"/>
</dbReference>
<dbReference type="SUPFAM" id="SSF47384">
    <property type="entry name" value="Homodimeric domain of signal transducing histidine kinase"/>
    <property type="match status" value="1"/>
</dbReference>
<keyword evidence="10" id="KW-1185">Reference proteome</keyword>
<keyword evidence="3" id="KW-0808">Transferase</keyword>
<evidence type="ECO:0000313" key="9">
    <source>
        <dbReference type="EMBL" id="MBO0937006.1"/>
    </source>
</evidence>
<evidence type="ECO:0000256" key="3">
    <source>
        <dbReference type="ARBA" id="ARBA00022679"/>
    </source>
</evidence>
<keyword evidence="4" id="KW-0418">Kinase</keyword>